<dbReference type="InterPro" id="IPR006433">
    <property type="entry name" value="Prohead_protease"/>
</dbReference>
<dbReference type="AlphaFoldDB" id="A0A242JYI3"/>
<dbReference type="EMBL" id="NGMO01000003">
    <property type="protein sequence ID" value="OTP10377.1"/>
    <property type="molecule type" value="Genomic_DNA"/>
</dbReference>
<keyword evidence="2 5" id="KW-0645">Protease</keyword>
<evidence type="ECO:0000256" key="2">
    <source>
        <dbReference type="ARBA" id="ARBA00022670"/>
    </source>
</evidence>
<accession>A0A242JYI3</accession>
<comment type="caution">
    <text evidence="5">The sequence shown here is derived from an EMBL/GenBank/DDBJ whole genome shotgun (WGS) entry which is preliminary data.</text>
</comment>
<proteinExistence type="predicted"/>
<evidence type="ECO:0000313" key="5">
    <source>
        <dbReference type="EMBL" id="OTP10377.1"/>
    </source>
</evidence>
<keyword evidence="1" id="KW-1188">Viral release from host cell</keyword>
<keyword evidence="6" id="KW-1185">Reference proteome</keyword>
<dbReference type="InterPro" id="IPR054613">
    <property type="entry name" value="Peptidase_S78_dom"/>
</dbReference>
<dbReference type="NCBIfam" id="TIGR01543">
    <property type="entry name" value="proheadase_HK97"/>
    <property type="match status" value="1"/>
</dbReference>
<dbReference type="GO" id="GO:0008233">
    <property type="term" value="F:peptidase activity"/>
    <property type="evidence" value="ECO:0007669"/>
    <property type="project" value="UniProtKB-KW"/>
</dbReference>
<evidence type="ECO:0000256" key="3">
    <source>
        <dbReference type="ARBA" id="ARBA00022801"/>
    </source>
</evidence>
<protein>
    <submittedName>
        <fullName evidence="5">HK97 family phage prohead protease</fullName>
    </submittedName>
</protein>
<evidence type="ECO:0000259" key="4">
    <source>
        <dbReference type="Pfam" id="PF04586"/>
    </source>
</evidence>
<reference evidence="5 6" key="1">
    <citation type="submission" date="2017-05" db="EMBL/GenBank/DDBJ databases">
        <title>The Genome Sequence of Enterococcus sp. 10A9_DIV0425.</title>
        <authorList>
            <consortium name="The Broad Institute Genomics Platform"/>
            <consortium name="The Broad Institute Genomic Center for Infectious Diseases"/>
            <person name="Earl A."/>
            <person name="Manson A."/>
            <person name="Schwartman J."/>
            <person name="Gilmore M."/>
            <person name="Abouelleil A."/>
            <person name="Cao P."/>
            <person name="Chapman S."/>
            <person name="Cusick C."/>
            <person name="Shea T."/>
            <person name="Young S."/>
            <person name="Neafsey D."/>
            <person name="Nusbaum C."/>
            <person name="Birren B."/>
        </authorList>
    </citation>
    <scope>NUCLEOTIDE SEQUENCE [LARGE SCALE GENOMIC DNA]</scope>
    <source>
        <strain evidence="5 6">10A9_DIV0425</strain>
    </source>
</reference>
<keyword evidence="3" id="KW-0378">Hydrolase</keyword>
<dbReference type="GO" id="GO:0006508">
    <property type="term" value="P:proteolysis"/>
    <property type="evidence" value="ECO:0007669"/>
    <property type="project" value="UniProtKB-KW"/>
</dbReference>
<name>A0A242JYI3_9ENTE</name>
<dbReference type="RefSeq" id="WP_086285129.1">
    <property type="nucleotide sequence ID" value="NZ_NGMO01000003.1"/>
</dbReference>
<dbReference type="Pfam" id="PF04586">
    <property type="entry name" value="Peptidase_S78"/>
    <property type="match status" value="1"/>
</dbReference>
<dbReference type="Proteomes" id="UP000194933">
    <property type="component" value="Unassembled WGS sequence"/>
</dbReference>
<evidence type="ECO:0000313" key="6">
    <source>
        <dbReference type="Proteomes" id="UP000194933"/>
    </source>
</evidence>
<dbReference type="STRING" id="1987383.A5844_002077"/>
<feature type="domain" description="Prohead serine protease" evidence="4">
    <location>
        <begin position="5"/>
        <end position="173"/>
    </location>
</feature>
<organism evidence="5 6">
    <name type="scientific">Candidatus Enterococcus wittei</name>
    <dbReference type="NCBI Taxonomy" id="1987383"/>
    <lineage>
        <taxon>Bacteria</taxon>
        <taxon>Bacillati</taxon>
        <taxon>Bacillota</taxon>
        <taxon>Bacilli</taxon>
        <taxon>Lactobacillales</taxon>
        <taxon>Enterococcaceae</taxon>
        <taxon>Enterococcus</taxon>
    </lineage>
</organism>
<sequence>MEQKSIETRSVEDVKPLDDMTISGYAIKFDEKSKLLGNYYEVIDSKALSKTDLSDVKCYFNHDSSAVLGRTKAKTLELIIDNKGLMFKCMLPNTTYAKDLYESIKRGDVNECSFGFLVDKKNTNAQKIVRNSDGTFTRYIYEIAELTEISIVPEPAYNDTSVEVAKRSLDEAKEKYEKEKISLELELLTLR</sequence>
<gene>
    <name evidence="5" type="ORF">A5844_002077</name>
</gene>
<evidence type="ECO:0000256" key="1">
    <source>
        <dbReference type="ARBA" id="ARBA00022612"/>
    </source>
</evidence>